<dbReference type="PANTHER" id="PTHR31778">
    <property type="entry name" value="BUD SITE SELECTION PROTEIN RAX2"/>
    <property type="match status" value="1"/>
</dbReference>
<name>I4B1I3_TURPD</name>
<evidence type="ECO:0000313" key="1">
    <source>
        <dbReference type="EMBL" id="AFM11140.1"/>
    </source>
</evidence>
<dbReference type="Pfam" id="PF17164">
    <property type="entry name" value="DUF5122"/>
    <property type="match status" value="1"/>
</dbReference>
<dbReference type="OrthoDB" id="340196at2"/>
<dbReference type="RefSeq" id="WP_014801660.1">
    <property type="nucleotide sequence ID" value="NC_018020.1"/>
</dbReference>
<gene>
    <name evidence="1" type="ordered locus">Turpa_0484</name>
</gene>
<dbReference type="InterPro" id="IPR013431">
    <property type="entry name" value="Delta_60_rpt"/>
</dbReference>
<dbReference type="PANTHER" id="PTHR31778:SF2">
    <property type="entry name" value="BUD SITE SELECTION PROTEIN RAX2"/>
    <property type="match status" value="1"/>
</dbReference>
<accession>I4B1I3</accession>
<dbReference type="InterPro" id="IPR015943">
    <property type="entry name" value="WD40/YVTN_repeat-like_dom_sf"/>
</dbReference>
<dbReference type="Proteomes" id="UP000006048">
    <property type="component" value="Chromosome"/>
</dbReference>
<evidence type="ECO:0000313" key="2">
    <source>
        <dbReference type="Proteomes" id="UP000006048"/>
    </source>
</evidence>
<dbReference type="SUPFAM" id="SSF50998">
    <property type="entry name" value="Quinoprotein alcohol dehydrogenase-like"/>
    <property type="match status" value="2"/>
</dbReference>
<dbReference type="KEGG" id="tpx:Turpa_0484"/>
<dbReference type="HOGENOM" id="CLU_246757_0_0_12"/>
<keyword evidence="2" id="KW-1185">Reference proteome</keyword>
<organism evidence="1 2">
    <name type="scientific">Turneriella parva (strain ATCC BAA-1111 / DSM 21527 / NCTC 11395 / H)</name>
    <name type="common">Leptospira parva</name>
    <dbReference type="NCBI Taxonomy" id="869212"/>
    <lineage>
        <taxon>Bacteria</taxon>
        <taxon>Pseudomonadati</taxon>
        <taxon>Spirochaetota</taxon>
        <taxon>Spirochaetia</taxon>
        <taxon>Leptospirales</taxon>
        <taxon>Leptospiraceae</taxon>
        <taxon>Turneriella</taxon>
    </lineage>
</organism>
<reference evidence="1 2" key="1">
    <citation type="submission" date="2012-06" db="EMBL/GenBank/DDBJ databases">
        <title>The complete chromosome of genome of Turneriella parva DSM 21527.</title>
        <authorList>
            <consortium name="US DOE Joint Genome Institute (JGI-PGF)"/>
            <person name="Lucas S."/>
            <person name="Han J."/>
            <person name="Lapidus A."/>
            <person name="Bruce D."/>
            <person name="Goodwin L."/>
            <person name="Pitluck S."/>
            <person name="Peters L."/>
            <person name="Kyrpides N."/>
            <person name="Mavromatis K."/>
            <person name="Ivanova N."/>
            <person name="Mikhailova N."/>
            <person name="Chertkov O."/>
            <person name="Detter J.C."/>
            <person name="Tapia R."/>
            <person name="Han C."/>
            <person name="Land M."/>
            <person name="Hauser L."/>
            <person name="Markowitz V."/>
            <person name="Cheng J.-F."/>
            <person name="Hugenholtz P."/>
            <person name="Woyke T."/>
            <person name="Wu D."/>
            <person name="Gronow S."/>
            <person name="Wellnitz S."/>
            <person name="Brambilla E."/>
            <person name="Klenk H.-P."/>
            <person name="Eisen J.A."/>
        </authorList>
    </citation>
    <scope>NUCLEOTIDE SEQUENCE [LARGE SCALE GENOMIC DNA]</scope>
    <source>
        <strain evidence="2">ATCC BAA-1111 / DSM 21527 / NCTC 11395 / H</strain>
    </source>
</reference>
<dbReference type="Gene3D" id="2.130.10.10">
    <property type="entry name" value="YVTN repeat-like/Quinoprotein amine dehydrogenase"/>
    <property type="match status" value="1"/>
</dbReference>
<sequence length="1542" mass="157577">MKARILFIFILAALANCRKPDRPEALIFRDGFAVGNDTTAPLVVSVTGEAGTDQLIVEFNEPVYTNAGGSGNLVIGDFSYQDNNATGATSVTGMFEANGADRIVVLTTNANLIAGDNGDRVVFPANSIFDAAGNALAATDRLIVLTIVPPTLVGAETMDTNRNGRIDHLKLTFNKNLTDATFPNYVNTGTLGGVTTAWLVAGFTNVRIDPTIAADVDNDNIIYLTWDEAVTANTALTPDLTTTASPALQATNGAVVNQIQSATVTETDAAPPVLIDATEKAGERDLVLAFSEPVYANNNATGSLTLGDFTYTNSNPGGATAFSAITDADGSNSNITIQMDTLYVLGDGNTDRIAVNNNEVYDAVGLVAVNCQTGTGCNGTYVTTRITNGDAPTLQTAETMDIDGNGKIDHYKLTFDVPVNDSTFPGYVSANGLGTVTTAWVIGTRTNLRIDTRDALPPTGPGDTVANDNVIYLAFDENAAACSGNDISGCDTGATPNLSTTASPGLNDFDPTVIAQIVSFTATDKAPPKLITLKGHGNATSLIAYFSEAVFTNTGGSGNLTAADFTYQNDNAGGATAIAGLSEANGADGKVTLTTTGSFALADDNTDDLVAVMNAIYDAGDNALVATAAVRVVPLLLSAETMDINSDGTIDHYKLTFSMAVDDSTFPGYAGNNTLGAATTEWLVANQGNVRLDTRDAVPPNGPGDTGDNDSVIFIAFDGFNHTGQMPDITTTLTPGLTPLGATPLIAPIGSIDISEQDKSDPVIISAVAPMGGLNLTVVFSERVYTNAGSGDTMQLNDFIYANVSGNGANSVIGLSEADGTDHKIVLTLNSVFTSTDGNADTISTNSGEVFDLAGNASTSVSKVLSTARYIVDNTVNAIATDGATIYLGGDFREIGPYTGGGVFVGATSSVQQNITPDFVKGTVHASAPDGNGGYFIGGFFSQVGGQPRSNIARINADGTLHAWNPGCGLVKAMALSGANLYVGGSFTTCAGQTRNSLAAIDITTGIATAWNPNANGAVETLEISGSTIYAGGSFTMVAGQTRNRLASIDAGTGVAGSWDPNISGVVETIVVRGPIIYAGGSFSTVGGQVRNRIAAIDLISGSPTSWNPNASSTVHAIAVSGSTIFAGGNFTTIGGQTRSRLAAIDATTGLANSWNPNAIGSVFRILLAGNTVFTGGNFSTIGGQTRKNLAALDSATGLVMAWDPKVGKGSVYTLGMSGTTIYVGGDFESVGVQVRDRLAAIQYATGVATAWNPSANNTVEAITLSGANVFVGGNFTNVGGATRNFLAAIDNTTGSATSWNANADGRAQNFAIYGTNLYVSGTFANIGGQARSRLAALDIATGTATSWAPSPDGAVSSLAISGSTIYVGGIFTTIDGQARNRLAAIDATSGTVTAWHPDVNASVSAIAISGSDIYVGGSFTTIGGQTRNRIGAIDATTGSVTAWNPNVAGGTNIFALSLSGSTLYVGGNITNIGGQNRNGAAALSLVNGLATAWNPNIGSSVYAISVVGSSIYFGGDFTTIGTTGFSYFAGIDATTGSVLEY</sequence>
<dbReference type="PATRIC" id="fig|869212.3.peg.461"/>
<dbReference type="GO" id="GO:1902929">
    <property type="term" value="C:plasma membrane of growing cell tip"/>
    <property type="evidence" value="ECO:0007669"/>
    <property type="project" value="TreeGrafter"/>
</dbReference>
<dbReference type="InterPro" id="IPR011047">
    <property type="entry name" value="Quinoprotein_ADH-like_sf"/>
</dbReference>
<protein>
    <submittedName>
        <fullName evidence="1">Uncharacterized protein</fullName>
    </submittedName>
</protein>
<dbReference type="STRING" id="869212.Turpa_0484"/>
<dbReference type="EMBL" id="CP002959">
    <property type="protein sequence ID" value="AFM11140.1"/>
    <property type="molecule type" value="Genomic_DNA"/>
</dbReference>
<proteinExistence type="predicted"/>